<feature type="region of interest" description="Disordered" evidence="1">
    <location>
        <begin position="171"/>
        <end position="207"/>
    </location>
</feature>
<dbReference type="AlphaFoldDB" id="A0AAE0H9H0"/>
<gene>
    <name evidence="2" type="ORF">B0H64DRAFT_406680</name>
</gene>
<accession>A0AAE0H9H0</accession>
<feature type="region of interest" description="Disordered" evidence="1">
    <location>
        <begin position="86"/>
        <end position="117"/>
    </location>
</feature>
<sequence>MRGGGGGGGAREGSVDLTGVVSYHGYPWTREASLVGVSRAGSKRASVVGADGRAPVVPPVPPTPPAMVMHRTPTTLSLKSFVSGMAPRSRGRLEGEDRTGLLVEDQGGDGPGSRRRSSVGFEAYYEQFLGDVDMEKRKSRCIARTEARRSRGSQCYSGGWTYSQESFVLGMNDPQSPKRLSPVSGLSELSKAELRNTGSNYEKDTLG</sequence>
<keyword evidence="3" id="KW-1185">Reference proteome</keyword>
<evidence type="ECO:0000313" key="3">
    <source>
        <dbReference type="Proteomes" id="UP001278766"/>
    </source>
</evidence>
<dbReference type="Proteomes" id="UP001278766">
    <property type="component" value="Unassembled WGS sequence"/>
</dbReference>
<protein>
    <submittedName>
        <fullName evidence="2">Uncharacterized protein</fullName>
    </submittedName>
</protein>
<dbReference type="RefSeq" id="XP_062655961.1">
    <property type="nucleotide sequence ID" value="XM_062804523.1"/>
</dbReference>
<dbReference type="GeneID" id="87841471"/>
<reference evidence="2" key="2">
    <citation type="submission" date="2023-06" db="EMBL/GenBank/DDBJ databases">
        <authorList>
            <consortium name="Lawrence Berkeley National Laboratory"/>
            <person name="Haridas S."/>
            <person name="Hensen N."/>
            <person name="Bonometti L."/>
            <person name="Westerberg I."/>
            <person name="Brannstrom I.O."/>
            <person name="Guillou S."/>
            <person name="Cros-Aarteil S."/>
            <person name="Calhoun S."/>
            <person name="Kuo A."/>
            <person name="Mondo S."/>
            <person name="Pangilinan J."/>
            <person name="Riley R."/>
            <person name="Labutti K."/>
            <person name="Andreopoulos B."/>
            <person name="Lipzen A."/>
            <person name="Chen C."/>
            <person name="Yanf M."/>
            <person name="Daum C."/>
            <person name="Ng V."/>
            <person name="Clum A."/>
            <person name="Steindorff A."/>
            <person name="Ohm R."/>
            <person name="Martin F."/>
            <person name="Silar P."/>
            <person name="Natvig D."/>
            <person name="Lalanne C."/>
            <person name="Gautier V."/>
            <person name="Ament-Velasquez S.L."/>
            <person name="Kruys A."/>
            <person name="Hutchinson M.I."/>
            <person name="Powell A.J."/>
            <person name="Barry K."/>
            <person name="Miller A.N."/>
            <person name="Grigoriev I.V."/>
            <person name="Debuchy R."/>
            <person name="Gladieux P."/>
            <person name="Thoren M.H."/>
            <person name="Johannesson H."/>
        </authorList>
    </citation>
    <scope>NUCLEOTIDE SEQUENCE</scope>
    <source>
        <strain evidence="2">CBS 168.71</strain>
    </source>
</reference>
<dbReference type="EMBL" id="JAUEPN010000007">
    <property type="protein sequence ID" value="KAK3292447.1"/>
    <property type="molecule type" value="Genomic_DNA"/>
</dbReference>
<reference evidence="2" key="1">
    <citation type="journal article" date="2023" name="Mol. Phylogenet. Evol.">
        <title>Genome-scale phylogeny and comparative genomics of the fungal order Sordariales.</title>
        <authorList>
            <person name="Hensen N."/>
            <person name="Bonometti L."/>
            <person name="Westerberg I."/>
            <person name="Brannstrom I.O."/>
            <person name="Guillou S."/>
            <person name="Cros-Aarteil S."/>
            <person name="Calhoun S."/>
            <person name="Haridas S."/>
            <person name="Kuo A."/>
            <person name="Mondo S."/>
            <person name="Pangilinan J."/>
            <person name="Riley R."/>
            <person name="LaButti K."/>
            <person name="Andreopoulos B."/>
            <person name="Lipzen A."/>
            <person name="Chen C."/>
            <person name="Yan M."/>
            <person name="Daum C."/>
            <person name="Ng V."/>
            <person name="Clum A."/>
            <person name="Steindorff A."/>
            <person name="Ohm R.A."/>
            <person name="Martin F."/>
            <person name="Silar P."/>
            <person name="Natvig D.O."/>
            <person name="Lalanne C."/>
            <person name="Gautier V."/>
            <person name="Ament-Velasquez S.L."/>
            <person name="Kruys A."/>
            <person name="Hutchinson M.I."/>
            <person name="Powell A.J."/>
            <person name="Barry K."/>
            <person name="Miller A.N."/>
            <person name="Grigoriev I.V."/>
            <person name="Debuchy R."/>
            <person name="Gladieux P."/>
            <person name="Hiltunen Thoren M."/>
            <person name="Johannesson H."/>
        </authorList>
    </citation>
    <scope>NUCLEOTIDE SEQUENCE</scope>
    <source>
        <strain evidence="2">CBS 168.71</strain>
    </source>
</reference>
<evidence type="ECO:0000313" key="2">
    <source>
        <dbReference type="EMBL" id="KAK3292447.1"/>
    </source>
</evidence>
<proteinExistence type="predicted"/>
<evidence type="ECO:0000256" key="1">
    <source>
        <dbReference type="SAM" id="MobiDB-lite"/>
    </source>
</evidence>
<name>A0AAE0H9H0_9PEZI</name>
<comment type="caution">
    <text evidence="2">The sequence shown here is derived from an EMBL/GenBank/DDBJ whole genome shotgun (WGS) entry which is preliminary data.</text>
</comment>
<organism evidence="2 3">
    <name type="scientific">Chaetomium fimeti</name>
    <dbReference type="NCBI Taxonomy" id="1854472"/>
    <lineage>
        <taxon>Eukaryota</taxon>
        <taxon>Fungi</taxon>
        <taxon>Dikarya</taxon>
        <taxon>Ascomycota</taxon>
        <taxon>Pezizomycotina</taxon>
        <taxon>Sordariomycetes</taxon>
        <taxon>Sordariomycetidae</taxon>
        <taxon>Sordariales</taxon>
        <taxon>Chaetomiaceae</taxon>
        <taxon>Chaetomium</taxon>
    </lineage>
</organism>